<accession>A0ABU0UL91</accession>
<dbReference type="EMBL" id="JAUTBL010000002">
    <property type="protein sequence ID" value="MDQ1185726.1"/>
    <property type="molecule type" value="Genomic_DNA"/>
</dbReference>
<feature type="transmembrane region" description="Helical" evidence="1">
    <location>
        <begin position="55"/>
        <end position="74"/>
    </location>
</feature>
<gene>
    <name evidence="2" type="ORF">QE408_002869</name>
</gene>
<evidence type="ECO:0000313" key="2">
    <source>
        <dbReference type="EMBL" id="MDQ1185726.1"/>
    </source>
</evidence>
<protein>
    <submittedName>
        <fullName evidence="2">Uncharacterized protein</fullName>
    </submittedName>
</protein>
<name>A0ABU0UL91_9HYPH</name>
<dbReference type="Proteomes" id="UP001224781">
    <property type="component" value="Unassembled WGS sequence"/>
</dbReference>
<evidence type="ECO:0000313" key="3">
    <source>
        <dbReference type="Proteomes" id="UP001224781"/>
    </source>
</evidence>
<proteinExistence type="predicted"/>
<keyword evidence="1" id="KW-1133">Transmembrane helix</keyword>
<keyword evidence="3" id="KW-1185">Reference proteome</keyword>
<organism evidence="2 3">
    <name type="scientific">Agrobacterium larrymoorei</name>
    <dbReference type="NCBI Taxonomy" id="160699"/>
    <lineage>
        <taxon>Bacteria</taxon>
        <taxon>Pseudomonadati</taxon>
        <taxon>Pseudomonadota</taxon>
        <taxon>Alphaproteobacteria</taxon>
        <taxon>Hyphomicrobiales</taxon>
        <taxon>Rhizobiaceae</taxon>
        <taxon>Rhizobium/Agrobacterium group</taxon>
        <taxon>Agrobacterium</taxon>
    </lineage>
</organism>
<keyword evidence="1" id="KW-0812">Transmembrane</keyword>
<keyword evidence="1" id="KW-0472">Membrane</keyword>
<evidence type="ECO:0000256" key="1">
    <source>
        <dbReference type="SAM" id="Phobius"/>
    </source>
</evidence>
<comment type="caution">
    <text evidence="2">The sequence shown here is derived from an EMBL/GenBank/DDBJ whole genome shotgun (WGS) entry which is preliminary data.</text>
</comment>
<sequence length="75" mass="8319">METAQLIILTQLPLKRSFLNFLMERSSGTACYSIVKRRGVAGRALQEMERKMNSIIYIVGLVVVVGMVLSFVGLA</sequence>
<reference evidence="2 3" key="1">
    <citation type="submission" date="2023-07" db="EMBL/GenBank/DDBJ databases">
        <title>Functional and genomic diversity of the sorghum phyllosphere microbiome.</title>
        <authorList>
            <person name="Shade A."/>
        </authorList>
    </citation>
    <scope>NUCLEOTIDE SEQUENCE [LARGE SCALE GENOMIC DNA]</scope>
    <source>
        <strain evidence="2 3">SORGH_AS_1126</strain>
    </source>
</reference>